<protein>
    <submittedName>
        <fullName evidence="1">Aldolase</fullName>
    </submittedName>
</protein>
<reference evidence="1 2" key="1">
    <citation type="submission" date="2018-07" db="EMBL/GenBank/DDBJ databases">
        <title>Genome guided investigation of antibiotics producing actinomycetales strain isolated from a Macau mangrove ecosystem.</title>
        <authorList>
            <person name="Hu D."/>
        </authorList>
    </citation>
    <scope>NUCLEOTIDE SEQUENCE [LARGE SCALE GENOMIC DNA]</scope>
    <source>
        <strain evidence="1 2">2297</strain>
    </source>
</reference>
<dbReference type="Pfam" id="PF05853">
    <property type="entry name" value="BKACE"/>
    <property type="match status" value="1"/>
</dbReference>
<evidence type="ECO:0000313" key="1">
    <source>
        <dbReference type="EMBL" id="RDD85118.1"/>
    </source>
</evidence>
<dbReference type="OrthoDB" id="3424160at2"/>
<name>A0A369UZC0_9ACTN</name>
<dbReference type="PANTHER" id="PTHR37418:SF1">
    <property type="entry name" value="3-KETO-5-AMINOHEXANOATE CLEAVAGE PROTEIN"/>
    <property type="match status" value="1"/>
</dbReference>
<dbReference type="EMBL" id="QQBH01000030">
    <property type="protein sequence ID" value="RDD85118.1"/>
    <property type="molecule type" value="Genomic_DNA"/>
</dbReference>
<gene>
    <name evidence="1" type="ORF">DVZ84_31860</name>
</gene>
<proteinExistence type="predicted"/>
<dbReference type="PANTHER" id="PTHR37418">
    <property type="entry name" value="3-KETO-5-AMINOHEXANOATE CLEAVAGE ENZYME-RELATED"/>
    <property type="match status" value="1"/>
</dbReference>
<organism evidence="1 2">
    <name type="scientific">Streptomyces parvulus</name>
    <dbReference type="NCBI Taxonomy" id="146923"/>
    <lineage>
        <taxon>Bacteria</taxon>
        <taxon>Bacillati</taxon>
        <taxon>Actinomycetota</taxon>
        <taxon>Actinomycetes</taxon>
        <taxon>Kitasatosporales</taxon>
        <taxon>Streptomycetaceae</taxon>
        <taxon>Streptomyces</taxon>
    </lineage>
</organism>
<comment type="caution">
    <text evidence="1">The sequence shown here is derived from an EMBL/GenBank/DDBJ whole genome shotgun (WGS) entry which is preliminary data.</text>
</comment>
<dbReference type="Proteomes" id="UP000253742">
    <property type="component" value="Unassembled WGS sequence"/>
</dbReference>
<dbReference type="RefSeq" id="WP_114532267.1">
    <property type="nucleotide sequence ID" value="NZ_QQBH01000030.1"/>
</dbReference>
<evidence type="ECO:0000313" key="2">
    <source>
        <dbReference type="Proteomes" id="UP000253742"/>
    </source>
</evidence>
<dbReference type="InterPro" id="IPR008567">
    <property type="entry name" value="BKACE"/>
</dbReference>
<sequence>MSEPKVTGQRTLQVALNGDSSHPAMPRTAEETAADAAACVAAGANLLHLHAFDDNGDETLAEGPVARTITAVRARCPGVPISMTTFAQIEPDAARRLDLIASWTTLPDLIPANQGEAGIVELSALLAQRGVGVEACLLSVADAEIFVRRNTPQLFRRVVIEALEPDPSAALESAAAMEAIVTEAGVSLEQMHHGYGIATWDVCRRAAARGHGIRVGIEDTGLLPDGRPASGNVELVRAARHLL</sequence>
<dbReference type="Gene3D" id="3.20.20.70">
    <property type="entry name" value="Aldolase class I"/>
    <property type="match status" value="1"/>
</dbReference>
<accession>A0A369UZC0</accession>
<dbReference type="GO" id="GO:0043720">
    <property type="term" value="F:3-keto-5-aminohexanoate cleavage activity"/>
    <property type="evidence" value="ECO:0007669"/>
    <property type="project" value="InterPro"/>
</dbReference>
<dbReference type="AlphaFoldDB" id="A0A369UZC0"/>
<dbReference type="InterPro" id="IPR013785">
    <property type="entry name" value="Aldolase_TIM"/>
</dbReference>